<dbReference type="Gene3D" id="1.20.58.120">
    <property type="entry name" value="BAG domain"/>
    <property type="match status" value="1"/>
</dbReference>
<organism evidence="2 3">
    <name type="scientific">Thanatephorus cucumeris (strain AG1-IB / isolate 7/3/14)</name>
    <name type="common">Lettuce bottom rot fungus</name>
    <name type="synonym">Rhizoctonia solani</name>
    <dbReference type="NCBI Taxonomy" id="1108050"/>
    <lineage>
        <taxon>Eukaryota</taxon>
        <taxon>Fungi</taxon>
        <taxon>Dikarya</taxon>
        <taxon>Basidiomycota</taxon>
        <taxon>Agaricomycotina</taxon>
        <taxon>Agaricomycetes</taxon>
        <taxon>Cantharellales</taxon>
        <taxon>Ceratobasidiaceae</taxon>
        <taxon>Rhizoctonia</taxon>
        <taxon>Rhizoctonia solani AG-1</taxon>
    </lineage>
</organism>
<dbReference type="GO" id="GO:0051087">
    <property type="term" value="F:protein-folding chaperone binding"/>
    <property type="evidence" value="ECO:0007669"/>
    <property type="project" value="InterPro"/>
</dbReference>
<feature type="compositionally biased region" description="Polar residues" evidence="1">
    <location>
        <begin position="1"/>
        <end position="18"/>
    </location>
</feature>
<feature type="region of interest" description="Disordered" evidence="1">
    <location>
        <begin position="69"/>
        <end position="128"/>
    </location>
</feature>
<evidence type="ECO:0008006" key="4">
    <source>
        <dbReference type="Google" id="ProtNLM"/>
    </source>
</evidence>
<feature type="region of interest" description="Disordered" evidence="1">
    <location>
        <begin position="1"/>
        <end position="20"/>
    </location>
</feature>
<dbReference type="EMBL" id="CAOJ01005860">
    <property type="protein sequence ID" value="CCO30054.1"/>
    <property type="molecule type" value="Genomic_DNA"/>
</dbReference>
<proteinExistence type="predicted"/>
<evidence type="ECO:0000313" key="2">
    <source>
        <dbReference type="EMBL" id="CCO30054.1"/>
    </source>
</evidence>
<evidence type="ECO:0000256" key="1">
    <source>
        <dbReference type="SAM" id="MobiDB-lite"/>
    </source>
</evidence>
<dbReference type="HOGENOM" id="CLU_943922_0_0_1"/>
<feature type="compositionally biased region" description="Low complexity" evidence="1">
    <location>
        <begin position="102"/>
        <end position="113"/>
    </location>
</feature>
<dbReference type="Proteomes" id="UP000012065">
    <property type="component" value="Unassembled WGS sequence"/>
</dbReference>
<protein>
    <recommendedName>
        <fullName evidence="4">BAG domain-containing protein</fullName>
    </recommendedName>
</protein>
<name>M5BS75_THACB</name>
<feature type="compositionally biased region" description="Polar residues" evidence="1">
    <location>
        <begin position="179"/>
        <end position="189"/>
    </location>
</feature>
<dbReference type="InterPro" id="IPR036533">
    <property type="entry name" value="BAG_dom_sf"/>
</dbReference>
<gene>
    <name evidence="2" type="ORF">BN14_04078</name>
</gene>
<comment type="caution">
    <text evidence="2">The sequence shown here is derived from an EMBL/GenBank/DDBJ whole genome shotgun (WGS) entry which is preliminary data.</text>
</comment>
<dbReference type="SUPFAM" id="SSF63491">
    <property type="entry name" value="BAG domain"/>
    <property type="match status" value="1"/>
</dbReference>
<feature type="region of interest" description="Disordered" evidence="1">
    <location>
        <begin position="167"/>
        <end position="189"/>
    </location>
</feature>
<reference evidence="2 3" key="1">
    <citation type="journal article" date="2013" name="J. Biotechnol.">
        <title>Establishment and interpretation of the genome sequence of the phytopathogenic fungus Rhizoctonia solani AG1-IB isolate 7/3/14.</title>
        <authorList>
            <person name="Wibberg D.W."/>
            <person name="Jelonek L.J."/>
            <person name="Rupp O.R."/>
            <person name="Hennig M.H."/>
            <person name="Eikmeyer F.E."/>
            <person name="Goesmann A.G."/>
            <person name="Hartmann A.H."/>
            <person name="Borriss R.B."/>
            <person name="Grosch R.G."/>
            <person name="Puehler A.P."/>
            <person name="Schlueter A.S."/>
        </authorList>
    </citation>
    <scope>NUCLEOTIDE SEQUENCE [LARGE SCALE GENOMIC DNA]</scope>
    <source>
        <strain evidence="3">AG1-IB / isolate 7/3/14</strain>
    </source>
</reference>
<accession>M5BS75</accession>
<evidence type="ECO:0000313" key="3">
    <source>
        <dbReference type="Proteomes" id="UP000012065"/>
    </source>
</evidence>
<dbReference type="AlphaFoldDB" id="M5BS75"/>
<sequence length="301" mass="33739">MVSRSFNSSGETPNTSTYHYGFAPEYAYTSTRATWVSGYPYVPHNATVQEREACNDRIRAIRARNSNYQPSYLETPSPKAFRTHHEAKTSGIDTPAGQPTAEEPLPESYSSSEDGSESNGPQTPYNAESFLWKDPLSGAAELEPADHPCVEGKKIYFGSYKYYPPAPPPIPEQEHMEEPSSNAPTTTASRSARKELGQVVYEFHTLALGFRFPSNLEFTTPSGVGELPKLAHTPASKPLLEHNHKLEKLLERLDSIQSNGDKEIQRMRKQAVERMLLELDGLKRMESMALYNFNYERGVNT</sequence>